<evidence type="ECO:0000313" key="2">
    <source>
        <dbReference type="Proteomes" id="UP000770661"/>
    </source>
</evidence>
<sequence length="279" mass="31253">MSGREQQDQSASGVGGTGVMERITRRQAAQATRQTVSSSANRGQVWLSPCMWECGNGWWRAQCVTSVVAAFALVFCEGTIYGVVWLLEKSPTSSFPGNRLSSRGEVLQVFLFHHKTQKEVLFAAAAFPLGVLEVWRRREHSDVGIVVGEEERSSNYEEAPCEIQVTEEGRGEEMKRCIFRDSLEDMFDIAHSKGQWKRRSRGRQGFLGGSEGGPGRVARWLGVDEKLKRAMRRSDLRHQQNVHPVDLLRRISPTKELTLAWGADNLSIRAATSSYALLQ</sequence>
<keyword evidence="2" id="KW-1185">Reference proteome</keyword>
<dbReference type="OrthoDB" id="7697800at2759"/>
<comment type="caution">
    <text evidence="1">The sequence shown here is derived from an EMBL/GenBank/DDBJ whole genome shotgun (WGS) entry which is preliminary data.</text>
</comment>
<organism evidence="1 2">
    <name type="scientific">Chionoecetes opilio</name>
    <name type="common">Atlantic snow crab</name>
    <name type="synonym">Cancer opilio</name>
    <dbReference type="NCBI Taxonomy" id="41210"/>
    <lineage>
        <taxon>Eukaryota</taxon>
        <taxon>Metazoa</taxon>
        <taxon>Ecdysozoa</taxon>
        <taxon>Arthropoda</taxon>
        <taxon>Crustacea</taxon>
        <taxon>Multicrustacea</taxon>
        <taxon>Malacostraca</taxon>
        <taxon>Eumalacostraca</taxon>
        <taxon>Eucarida</taxon>
        <taxon>Decapoda</taxon>
        <taxon>Pleocyemata</taxon>
        <taxon>Brachyura</taxon>
        <taxon>Eubrachyura</taxon>
        <taxon>Majoidea</taxon>
        <taxon>Majidae</taxon>
        <taxon>Chionoecetes</taxon>
    </lineage>
</organism>
<dbReference type="AlphaFoldDB" id="A0A8J8WEL0"/>
<gene>
    <name evidence="1" type="ORF">GWK47_026430</name>
</gene>
<accession>A0A8J8WEL0</accession>
<reference evidence="1" key="1">
    <citation type="submission" date="2020-07" db="EMBL/GenBank/DDBJ databases">
        <title>The High-quality genome of the commercially important snow crab, Chionoecetes opilio.</title>
        <authorList>
            <person name="Jeong J.-H."/>
            <person name="Ryu S."/>
        </authorList>
    </citation>
    <scope>NUCLEOTIDE SEQUENCE</scope>
    <source>
        <strain evidence="1">MADBK_172401_WGS</strain>
        <tissue evidence="1">Digestive gland</tissue>
    </source>
</reference>
<name>A0A8J8WEL0_CHIOP</name>
<evidence type="ECO:0000313" key="1">
    <source>
        <dbReference type="EMBL" id="KAG0696818.1"/>
    </source>
</evidence>
<dbReference type="EMBL" id="JACEEZ010025853">
    <property type="protein sequence ID" value="KAG0696818.1"/>
    <property type="molecule type" value="Genomic_DNA"/>
</dbReference>
<protein>
    <submittedName>
        <fullName evidence="1">Uncharacterized protein</fullName>
    </submittedName>
</protein>
<dbReference type="Proteomes" id="UP000770661">
    <property type="component" value="Unassembled WGS sequence"/>
</dbReference>
<proteinExistence type="predicted"/>